<feature type="region of interest" description="Disordered" evidence="3">
    <location>
        <begin position="371"/>
        <end position="413"/>
    </location>
</feature>
<feature type="domain" description="NADH-quinone oxidoreductase subunit D" evidence="4">
    <location>
        <begin position="422"/>
        <end position="512"/>
    </location>
</feature>
<dbReference type="GO" id="GO:0005739">
    <property type="term" value="C:mitochondrion"/>
    <property type="evidence" value="ECO:0007669"/>
    <property type="project" value="GOC"/>
</dbReference>
<organism evidence="5 6">
    <name type="scientific">Setaria italica</name>
    <name type="common">Foxtail millet</name>
    <name type="synonym">Panicum italicum</name>
    <dbReference type="NCBI Taxonomy" id="4555"/>
    <lineage>
        <taxon>Eukaryota</taxon>
        <taxon>Viridiplantae</taxon>
        <taxon>Streptophyta</taxon>
        <taxon>Embryophyta</taxon>
        <taxon>Tracheophyta</taxon>
        <taxon>Spermatophyta</taxon>
        <taxon>Magnoliopsida</taxon>
        <taxon>Liliopsida</taxon>
        <taxon>Poales</taxon>
        <taxon>Poaceae</taxon>
        <taxon>PACMAD clade</taxon>
        <taxon>Panicoideae</taxon>
        <taxon>Panicodae</taxon>
        <taxon>Paniceae</taxon>
        <taxon>Cenchrinae</taxon>
        <taxon>Setaria</taxon>
    </lineage>
</organism>
<dbReference type="STRING" id="4555.K3YY16"/>
<proteinExistence type="inferred from homology"/>
<dbReference type="InterPro" id="IPR022885">
    <property type="entry name" value="NDH1_su_D/H"/>
</dbReference>
<dbReference type="SUPFAM" id="SSF56762">
    <property type="entry name" value="HydB/Nqo4-like"/>
    <property type="match status" value="1"/>
</dbReference>
<dbReference type="HOGENOM" id="CLU_015134_1_1_1"/>
<keyword evidence="6" id="KW-1185">Reference proteome</keyword>
<evidence type="ECO:0000256" key="2">
    <source>
        <dbReference type="ARBA" id="ARBA00031770"/>
    </source>
</evidence>
<feature type="compositionally biased region" description="Polar residues" evidence="3">
    <location>
        <begin position="1"/>
        <end position="17"/>
    </location>
</feature>
<dbReference type="eggNOG" id="KOG2870">
    <property type="taxonomic scope" value="Eukaryota"/>
</dbReference>
<dbReference type="GO" id="GO:0051287">
    <property type="term" value="F:NAD binding"/>
    <property type="evidence" value="ECO:0007669"/>
    <property type="project" value="InterPro"/>
</dbReference>
<evidence type="ECO:0000256" key="3">
    <source>
        <dbReference type="SAM" id="MobiDB-lite"/>
    </source>
</evidence>
<dbReference type="FunCoup" id="K3YY16">
    <property type="interactions" value="1483"/>
</dbReference>
<dbReference type="Pfam" id="PF00346">
    <property type="entry name" value="Complex1_49kDa"/>
    <property type="match status" value="2"/>
</dbReference>
<dbReference type="AlphaFoldDB" id="K3YY16"/>
<evidence type="ECO:0000313" key="6">
    <source>
        <dbReference type="Proteomes" id="UP000004995"/>
    </source>
</evidence>
<dbReference type="Proteomes" id="UP000004995">
    <property type="component" value="Unassembled WGS sequence"/>
</dbReference>
<dbReference type="InParanoid" id="K3YY16"/>
<dbReference type="GO" id="GO:0016651">
    <property type="term" value="F:oxidoreductase activity, acting on NAD(P)H"/>
    <property type="evidence" value="ECO:0007669"/>
    <property type="project" value="InterPro"/>
</dbReference>
<reference evidence="6" key="1">
    <citation type="journal article" date="2012" name="Nat. Biotechnol.">
        <title>Reference genome sequence of the model plant Setaria.</title>
        <authorList>
            <person name="Bennetzen J.L."/>
            <person name="Schmutz J."/>
            <person name="Wang H."/>
            <person name="Percifield R."/>
            <person name="Hawkins J."/>
            <person name="Pontaroli A.C."/>
            <person name="Estep M."/>
            <person name="Feng L."/>
            <person name="Vaughn J.N."/>
            <person name="Grimwood J."/>
            <person name="Jenkins J."/>
            <person name="Barry K."/>
            <person name="Lindquist E."/>
            <person name="Hellsten U."/>
            <person name="Deshpande S."/>
            <person name="Wang X."/>
            <person name="Wu X."/>
            <person name="Mitros T."/>
            <person name="Triplett J."/>
            <person name="Yang X."/>
            <person name="Ye C.Y."/>
            <person name="Mauro-Herrera M."/>
            <person name="Wang L."/>
            <person name="Li P."/>
            <person name="Sharma M."/>
            <person name="Sharma R."/>
            <person name="Ronald P.C."/>
            <person name="Panaud O."/>
            <person name="Kellogg E.A."/>
            <person name="Brutnell T.P."/>
            <person name="Doust A.N."/>
            <person name="Tuskan G.A."/>
            <person name="Rokhsar D."/>
            <person name="Devos K.M."/>
        </authorList>
    </citation>
    <scope>NUCLEOTIDE SEQUENCE [LARGE SCALE GENOMIC DNA]</scope>
    <source>
        <strain evidence="6">cv. Yugu1</strain>
    </source>
</reference>
<feature type="domain" description="NADH-quinone oxidoreductase subunit D" evidence="4">
    <location>
        <begin position="111"/>
        <end position="305"/>
    </location>
</feature>
<dbReference type="Gene3D" id="1.10.645.10">
    <property type="entry name" value="Cytochrome-c3 Hydrogenase, chain B"/>
    <property type="match status" value="2"/>
</dbReference>
<dbReference type="EMBL" id="AGNK02000227">
    <property type="status" value="NOT_ANNOTATED_CDS"/>
    <property type="molecule type" value="Genomic_DNA"/>
</dbReference>
<reference evidence="5" key="2">
    <citation type="submission" date="2018-08" db="UniProtKB">
        <authorList>
            <consortium name="EnsemblPlants"/>
        </authorList>
    </citation>
    <scope>IDENTIFICATION</scope>
    <source>
        <strain evidence="5">Yugu1</strain>
    </source>
</reference>
<dbReference type="GO" id="GO:0006120">
    <property type="term" value="P:mitochondrial electron transport, NADH to ubiquinone"/>
    <property type="evidence" value="ECO:0000318"/>
    <property type="project" value="GO_Central"/>
</dbReference>
<accession>K3YY16</accession>
<dbReference type="EnsemblPlants" id="KQL29377">
    <property type="protein sequence ID" value="KQL29377"/>
    <property type="gene ID" value="SETIT_019166mg"/>
</dbReference>
<evidence type="ECO:0000256" key="1">
    <source>
        <dbReference type="ARBA" id="ARBA00005769"/>
    </source>
</evidence>
<evidence type="ECO:0000313" key="5">
    <source>
        <dbReference type="EnsemblPlants" id="KQL29377"/>
    </source>
</evidence>
<dbReference type="GO" id="GO:0048038">
    <property type="term" value="F:quinone binding"/>
    <property type="evidence" value="ECO:0007669"/>
    <property type="project" value="InterPro"/>
</dbReference>
<protein>
    <recommendedName>
        <fullName evidence="2">NAD(P)H dehydrogenase subunit H</fullName>
    </recommendedName>
</protein>
<feature type="region of interest" description="Disordered" evidence="3">
    <location>
        <begin position="1"/>
        <end position="23"/>
    </location>
</feature>
<sequence>MTTRNGQIKNFTSNSGPQHPAAHGVSRSVLEMNGEVVERAEPHIGSLHFVVRSVVDPIYVSTMAQEHAHSSAVERLLNCEVPLRAQHIRVLFCEITRISNHSLASTTHAMDVGASTLFLWAFEEREKWLEFYERVPGARMHASFIRPSGVAQDLPLGLCRDIDSSTQQFSSRIDELEEMSTGNRIWKQRLVDIGTVTAQQAKDWGFSGVMLRVKWWAYPSQPGVCWDSRRAAPYDVHDQSDLDVPVGTRGDRYDRYCIRIEEMRQSVRIIVQCPNQMPSGMIKADDRKLCPPSRSRMKLSMESVVPYRTAGARAVAFVVVLQDSNVLRPRSERACRRTTAIPFFSELERSHLIHGKRVKLSLRVEALKEKDRETRRHRNHGNPGGRKTMYGIRDPRSRLDQNPAERGQPLEATAGQMTTGSSVYSTSIHHFELYTEGFSVPAPSTYTAVEAPKGEFGVFLVSNGSNRPYRCKIRAPGFAHSQGLDSMSKHHMPADVVTIIGTQDIVFGEVDR</sequence>
<dbReference type="PANTHER" id="PTHR11993">
    <property type="entry name" value="NADH-UBIQUINONE OXIDOREDUCTASE 49 KDA SUBUNIT"/>
    <property type="match status" value="1"/>
</dbReference>
<dbReference type="PANTHER" id="PTHR11993:SF10">
    <property type="entry name" value="NADH DEHYDROGENASE [UBIQUINONE] IRON-SULFUR PROTEIN 2, MITOCHONDRIAL"/>
    <property type="match status" value="1"/>
</dbReference>
<dbReference type="InterPro" id="IPR029014">
    <property type="entry name" value="NiFe-Hase_large"/>
</dbReference>
<comment type="similarity">
    <text evidence="1">Belongs to the complex I 49 kDa subunit family.</text>
</comment>
<evidence type="ECO:0000259" key="4">
    <source>
        <dbReference type="Pfam" id="PF00346"/>
    </source>
</evidence>
<name>K3YY16_SETIT</name>
<dbReference type="GO" id="GO:0045271">
    <property type="term" value="C:respiratory chain complex I"/>
    <property type="evidence" value="ECO:0000318"/>
    <property type="project" value="GO_Central"/>
</dbReference>
<dbReference type="InterPro" id="IPR001135">
    <property type="entry name" value="NADH_Q_OxRdtase_suD"/>
</dbReference>
<dbReference type="Gramene" id="KQL29377">
    <property type="protein sequence ID" value="KQL29377"/>
    <property type="gene ID" value="SETIT_019166mg"/>
</dbReference>